<comment type="subcellular location">
    <subcellularLocation>
        <location evidence="1">Membrane</location>
        <topology evidence="1">Multi-pass membrane protein</topology>
    </subcellularLocation>
</comment>
<comment type="similarity">
    <text evidence="2">Belongs to the multi antimicrobial extrusion (MATE) (TC 2.A.66.1) family.</text>
</comment>
<sequence>MNKEILRLAIPNVLTNITIPLLGMVDVYLMGHLESIHYLGGVALGSALFNFLYWAFAFLRMSISGLAAQSYGRVDNEEMAIVMQRGALIAAAGSLLLITFQMPLADLGLSILEGSPEVKDQARRYFAIRIWDAPASIMLFVFYGWYLGMQNSVYPMVIALTVNIVNIILSFVLVRLFGMDVDGVALGSVLAQYVGLILALILFFKKYRWIIPYFTRKLSILLTNMSNFLSVSTNIFIRTLFVILVFTFFTSKSAGIGDITLAANSVLLQYMLLFSYFLDGYGYAAEALIGKLFGARNRQKLSYSVHMLLRWGLGFAIVFSAAYLILGETLLSLFTRQTEIIETGKQYLLWVVMMPLVSFLTYIFDGVFIGIGGSVQMRRSVVIAAVFFFFLPFYILFPYLGNHAMWLSMFLFMVVRSLYLTISYPRIIKREFPHHR</sequence>
<reference evidence="7" key="1">
    <citation type="submission" date="2022-05" db="EMBL/GenBank/DDBJ databases">
        <authorList>
            <person name="Sun X."/>
        </authorList>
    </citation>
    <scope>NUCLEOTIDE SEQUENCE</scope>
    <source>
        <strain evidence="7">Ai-910</strain>
    </source>
</reference>
<feature type="transmembrane region" description="Helical" evidence="6">
    <location>
        <begin position="183"/>
        <end position="204"/>
    </location>
</feature>
<proteinExistence type="inferred from homology"/>
<dbReference type="CDD" id="cd13136">
    <property type="entry name" value="MATE_DinF_like"/>
    <property type="match status" value="1"/>
</dbReference>
<feature type="transmembrane region" description="Helical" evidence="6">
    <location>
        <begin position="347"/>
        <end position="369"/>
    </location>
</feature>
<keyword evidence="4 6" id="KW-1133">Transmembrane helix</keyword>
<dbReference type="GO" id="GO:0005886">
    <property type="term" value="C:plasma membrane"/>
    <property type="evidence" value="ECO:0007669"/>
    <property type="project" value="TreeGrafter"/>
</dbReference>
<feature type="transmembrane region" description="Helical" evidence="6">
    <location>
        <begin position="269"/>
        <end position="288"/>
    </location>
</feature>
<feature type="transmembrane region" description="Helical" evidence="6">
    <location>
        <begin position="308"/>
        <end position="327"/>
    </location>
</feature>
<dbReference type="Proteomes" id="UP001056426">
    <property type="component" value="Chromosome"/>
</dbReference>
<organism evidence="7 8">
    <name type="scientific">Xiashengella succiniciproducens</name>
    <dbReference type="NCBI Taxonomy" id="2949635"/>
    <lineage>
        <taxon>Bacteria</taxon>
        <taxon>Pseudomonadati</taxon>
        <taxon>Bacteroidota</taxon>
        <taxon>Bacteroidia</taxon>
        <taxon>Marinilabiliales</taxon>
        <taxon>Marinilabiliaceae</taxon>
        <taxon>Xiashengella</taxon>
    </lineage>
</organism>
<evidence type="ECO:0000256" key="6">
    <source>
        <dbReference type="SAM" id="Phobius"/>
    </source>
</evidence>
<dbReference type="RefSeq" id="WP_250723448.1">
    <property type="nucleotide sequence ID" value="NZ_CP098400.1"/>
</dbReference>
<evidence type="ECO:0000256" key="1">
    <source>
        <dbReference type="ARBA" id="ARBA00004141"/>
    </source>
</evidence>
<feature type="transmembrane region" description="Helical" evidence="6">
    <location>
        <begin position="86"/>
        <end position="105"/>
    </location>
</feature>
<feature type="transmembrane region" description="Helical" evidence="6">
    <location>
        <begin position="36"/>
        <end position="59"/>
    </location>
</feature>
<keyword evidence="5 6" id="KW-0472">Membrane</keyword>
<evidence type="ECO:0000256" key="5">
    <source>
        <dbReference type="ARBA" id="ARBA00023136"/>
    </source>
</evidence>
<evidence type="ECO:0000256" key="3">
    <source>
        <dbReference type="ARBA" id="ARBA00022692"/>
    </source>
</evidence>
<evidence type="ECO:0000256" key="4">
    <source>
        <dbReference type="ARBA" id="ARBA00022989"/>
    </source>
</evidence>
<dbReference type="InterPro" id="IPR044644">
    <property type="entry name" value="DinF-like"/>
</dbReference>
<feature type="transmembrane region" description="Helical" evidence="6">
    <location>
        <begin position="153"/>
        <end position="177"/>
    </location>
</feature>
<name>A0A9J6ZPE5_9BACT</name>
<dbReference type="NCBIfam" id="TIGR00797">
    <property type="entry name" value="matE"/>
    <property type="match status" value="1"/>
</dbReference>
<accession>A0A9J6ZPE5</accession>
<dbReference type="Pfam" id="PF01554">
    <property type="entry name" value="MatE"/>
    <property type="match status" value="2"/>
</dbReference>
<evidence type="ECO:0000313" key="7">
    <source>
        <dbReference type="EMBL" id="URW79507.1"/>
    </source>
</evidence>
<gene>
    <name evidence="7" type="ORF">M9189_11655</name>
</gene>
<dbReference type="GO" id="GO:0042910">
    <property type="term" value="F:xenobiotic transmembrane transporter activity"/>
    <property type="evidence" value="ECO:0007669"/>
    <property type="project" value="InterPro"/>
</dbReference>
<keyword evidence="3 6" id="KW-0812">Transmembrane</keyword>
<dbReference type="InterPro" id="IPR002528">
    <property type="entry name" value="MATE_fam"/>
</dbReference>
<reference evidence="7" key="2">
    <citation type="submission" date="2022-06" db="EMBL/GenBank/DDBJ databases">
        <title>Xiashengella guii gen. nov. sp. nov., a bacterium isolated form anaerobic digestion tank.</title>
        <authorList>
            <person name="Huang H."/>
        </authorList>
    </citation>
    <scope>NUCLEOTIDE SEQUENCE</scope>
    <source>
        <strain evidence="7">Ai-910</strain>
    </source>
</reference>
<dbReference type="PANTHER" id="PTHR42893:SF46">
    <property type="entry name" value="PROTEIN DETOXIFICATION 44, CHLOROPLASTIC"/>
    <property type="match status" value="1"/>
</dbReference>
<dbReference type="AlphaFoldDB" id="A0A9J6ZPE5"/>
<feature type="transmembrane region" description="Helical" evidence="6">
    <location>
        <begin position="225"/>
        <end position="249"/>
    </location>
</feature>
<feature type="transmembrane region" description="Helical" evidence="6">
    <location>
        <begin position="125"/>
        <end position="146"/>
    </location>
</feature>
<dbReference type="GO" id="GO:0015297">
    <property type="term" value="F:antiporter activity"/>
    <property type="evidence" value="ECO:0007669"/>
    <property type="project" value="InterPro"/>
</dbReference>
<evidence type="ECO:0000313" key="8">
    <source>
        <dbReference type="Proteomes" id="UP001056426"/>
    </source>
</evidence>
<feature type="transmembrane region" description="Helical" evidence="6">
    <location>
        <begin position="12"/>
        <end position="30"/>
    </location>
</feature>
<feature type="transmembrane region" description="Helical" evidence="6">
    <location>
        <begin position="381"/>
        <end position="400"/>
    </location>
</feature>
<dbReference type="PANTHER" id="PTHR42893">
    <property type="entry name" value="PROTEIN DETOXIFICATION 44, CHLOROPLASTIC-RELATED"/>
    <property type="match status" value="1"/>
</dbReference>
<dbReference type="EMBL" id="CP098400">
    <property type="protein sequence ID" value="URW79507.1"/>
    <property type="molecule type" value="Genomic_DNA"/>
</dbReference>
<feature type="transmembrane region" description="Helical" evidence="6">
    <location>
        <begin position="406"/>
        <end position="427"/>
    </location>
</feature>
<protein>
    <submittedName>
        <fullName evidence="7">MATE family efflux transporter</fullName>
    </submittedName>
</protein>
<keyword evidence="8" id="KW-1185">Reference proteome</keyword>
<dbReference type="KEGG" id="alkq:M9189_11655"/>
<evidence type="ECO:0000256" key="2">
    <source>
        <dbReference type="ARBA" id="ARBA00010199"/>
    </source>
</evidence>